<evidence type="ECO:0000313" key="1">
    <source>
        <dbReference type="EMBL" id="JAD86205.1"/>
    </source>
</evidence>
<dbReference type="AlphaFoldDB" id="A0A0A9DKN1"/>
<sequence length="58" mass="6450">MDDLNRGGRVPPSDEPPTLSLFYSRNLIEMKPSAKIEVVEDSKAYKIGICKLPSRSTV</sequence>
<reference evidence="1" key="2">
    <citation type="journal article" date="2015" name="Data Brief">
        <title>Shoot transcriptome of the giant reed, Arundo donax.</title>
        <authorList>
            <person name="Barrero R.A."/>
            <person name="Guerrero F.D."/>
            <person name="Moolhuijzen P."/>
            <person name="Goolsby J.A."/>
            <person name="Tidwell J."/>
            <person name="Bellgard S.E."/>
            <person name="Bellgard M.I."/>
        </authorList>
    </citation>
    <scope>NUCLEOTIDE SEQUENCE</scope>
    <source>
        <tissue evidence="1">Shoot tissue taken approximately 20 cm above the soil surface</tissue>
    </source>
</reference>
<organism evidence="1">
    <name type="scientific">Arundo donax</name>
    <name type="common">Giant reed</name>
    <name type="synonym">Donax arundinaceus</name>
    <dbReference type="NCBI Taxonomy" id="35708"/>
    <lineage>
        <taxon>Eukaryota</taxon>
        <taxon>Viridiplantae</taxon>
        <taxon>Streptophyta</taxon>
        <taxon>Embryophyta</taxon>
        <taxon>Tracheophyta</taxon>
        <taxon>Spermatophyta</taxon>
        <taxon>Magnoliopsida</taxon>
        <taxon>Liliopsida</taxon>
        <taxon>Poales</taxon>
        <taxon>Poaceae</taxon>
        <taxon>PACMAD clade</taxon>
        <taxon>Arundinoideae</taxon>
        <taxon>Arundineae</taxon>
        <taxon>Arundo</taxon>
    </lineage>
</organism>
<proteinExistence type="predicted"/>
<protein>
    <submittedName>
        <fullName evidence="1">Uncharacterized protein</fullName>
    </submittedName>
</protein>
<accession>A0A0A9DKN1</accession>
<reference evidence="1" key="1">
    <citation type="submission" date="2014-09" db="EMBL/GenBank/DDBJ databases">
        <authorList>
            <person name="Magalhaes I.L.F."/>
            <person name="Oliveira U."/>
            <person name="Santos F.R."/>
            <person name="Vidigal T.H.D.A."/>
            <person name="Brescovit A.D."/>
            <person name="Santos A.J."/>
        </authorList>
    </citation>
    <scope>NUCLEOTIDE SEQUENCE</scope>
    <source>
        <tissue evidence="1">Shoot tissue taken approximately 20 cm above the soil surface</tissue>
    </source>
</reference>
<name>A0A0A9DKN1_ARUDO</name>
<dbReference type="EMBL" id="GBRH01211690">
    <property type="protein sequence ID" value="JAD86205.1"/>
    <property type="molecule type" value="Transcribed_RNA"/>
</dbReference>